<dbReference type="EMBL" id="CM026432">
    <property type="protein sequence ID" value="KAG0556209.1"/>
    <property type="molecule type" value="Genomic_DNA"/>
</dbReference>
<organism evidence="1 2">
    <name type="scientific">Ceratodon purpureus</name>
    <name type="common">Fire moss</name>
    <name type="synonym">Dicranum purpureum</name>
    <dbReference type="NCBI Taxonomy" id="3225"/>
    <lineage>
        <taxon>Eukaryota</taxon>
        <taxon>Viridiplantae</taxon>
        <taxon>Streptophyta</taxon>
        <taxon>Embryophyta</taxon>
        <taxon>Bryophyta</taxon>
        <taxon>Bryophytina</taxon>
        <taxon>Bryopsida</taxon>
        <taxon>Dicranidae</taxon>
        <taxon>Pseudoditrichales</taxon>
        <taxon>Ditrichaceae</taxon>
        <taxon>Ceratodon</taxon>
    </lineage>
</organism>
<comment type="caution">
    <text evidence="1">The sequence shown here is derived from an EMBL/GenBank/DDBJ whole genome shotgun (WGS) entry which is preliminary data.</text>
</comment>
<dbReference type="Proteomes" id="UP000822688">
    <property type="component" value="Chromosome 11"/>
</dbReference>
<name>A0A8T0GDN6_CERPU</name>
<sequence length="99" mass="11011">MDRCFSACLTALQIHSRCRQETSGGNASTSRIAHLEQVRELVTVLPSTSTVWTTTTAEIHANGISKLPRLALNSSSDTLIPTVIQYARLERHYRNSQKN</sequence>
<evidence type="ECO:0000313" key="2">
    <source>
        <dbReference type="Proteomes" id="UP000822688"/>
    </source>
</evidence>
<reference evidence="1 2" key="1">
    <citation type="submission" date="2020-06" db="EMBL/GenBank/DDBJ databases">
        <title>WGS assembly of Ceratodon purpureus strain R40.</title>
        <authorList>
            <person name="Carey S.B."/>
            <person name="Jenkins J."/>
            <person name="Shu S."/>
            <person name="Lovell J.T."/>
            <person name="Sreedasyam A."/>
            <person name="Maumus F."/>
            <person name="Tiley G.P."/>
            <person name="Fernandez-Pozo N."/>
            <person name="Barry K."/>
            <person name="Chen C."/>
            <person name="Wang M."/>
            <person name="Lipzen A."/>
            <person name="Daum C."/>
            <person name="Saski C.A."/>
            <person name="Payton A.C."/>
            <person name="Mcbreen J.C."/>
            <person name="Conrad R.E."/>
            <person name="Kollar L.M."/>
            <person name="Olsson S."/>
            <person name="Huttunen S."/>
            <person name="Landis J.B."/>
            <person name="Wickett N.J."/>
            <person name="Johnson M.G."/>
            <person name="Rensing S.A."/>
            <person name="Grimwood J."/>
            <person name="Schmutz J."/>
            <person name="Mcdaniel S.F."/>
        </authorList>
    </citation>
    <scope>NUCLEOTIDE SEQUENCE [LARGE SCALE GENOMIC DNA]</scope>
    <source>
        <strain evidence="1 2">R40</strain>
    </source>
</reference>
<keyword evidence="2" id="KW-1185">Reference proteome</keyword>
<gene>
    <name evidence="1" type="ORF">KC19_11G035100</name>
</gene>
<proteinExistence type="predicted"/>
<protein>
    <submittedName>
        <fullName evidence="1">Uncharacterized protein</fullName>
    </submittedName>
</protein>
<dbReference type="AlphaFoldDB" id="A0A8T0GDN6"/>
<evidence type="ECO:0000313" key="1">
    <source>
        <dbReference type="EMBL" id="KAG0556209.1"/>
    </source>
</evidence>
<accession>A0A8T0GDN6</accession>